<feature type="domain" description="Smr" evidence="2">
    <location>
        <begin position="45"/>
        <end position="121"/>
    </location>
</feature>
<dbReference type="FunCoup" id="F4RJJ2">
    <property type="interactions" value="3"/>
</dbReference>
<feature type="region of interest" description="Disordered" evidence="1">
    <location>
        <begin position="1"/>
        <end position="22"/>
    </location>
</feature>
<dbReference type="RefSeq" id="XP_007409389.1">
    <property type="nucleotide sequence ID" value="XM_007409327.1"/>
</dbReference>
<dbReference type="InParanoid" id="F4RJJ2"/>
<evidence type="ECO:0000313" key="3">
    <source>
        <dbReference type="EMBL" id="EGG07482.1"/>
    </source>
</evidence>
<protein>
    <recommendedName>
        <fullName evidence="2">Smr domain-containing protein</fullName>
    </recommendedName>
</protein>
<dbReference type="AlphaFoldDB" id="F4RJJ2"/>
<dbReference type="STRING" id="747676.F4RJJ2"/>
<dbReference type="PANTHER" id="PTHR47417:SF1">
    <property type="entry name" value="SMR DOMAIN-CONTAINING PROTEIN YPL199C"/>
    <property type="match status" value="1"/>
</dbReference>
<dbReference type="Pfam" id="PF01713">
    <property type="entry name" value="Smr"/>
    <property type="match status" value="1"/>
</dbReference>
<dbReference type="InterPro" id="IPR002625">
    <property type="entry name" value="Smr_dom"/>
</dbReference>
<sequence length="121" mass="13685">SGQKGKAKEISNQGKYHQQRRNELNQQAAAWIFKETNRRSPPGTIDLHGLYVHESISYTESFIEREQRTGGQKTLRVIVGKGIHSAHHIPRLKPAIENMVTKYDLAIHVDPHNAGVLLLDL</sequence>
<dbReference type="Pfam" id="PF08590">
    <property type="entry name" value="DUF1771"/>
    <property type="match status" value="1"/>
</dbReference>
<dbReference type="EMBL" id="GL883104">
    <property type="protein sequence ID" value="EGG07482.1"/>
    <property type="molecule type" value="Genomic_DNA"/>
</dbReference>
<reference evidence="4" key="1">
    <citation type="journal article" date="2011" name="Proc. Natl. Acad. Sci. U.S.A.">
        <title>Obligate biotrophy features unraveled by the genomic analysis of rust fungi.</title>
        <authorList>
            <person name="Duplessis S."/>
            <person name="Cuomo C.A."/>
            <person name="Lin Y.-C."/>
            <person name="Aerts A."/>
            <person name="Tisserant E."/>
            <person name="Veneault-Fourrey C."/>
            <person name="Joly D.L."/>
            <person name="Hacquard S."/>
            <person name="Amselem J."/>
            <person name="Cantarel B.L."/>
            <person name="Chiu R."/>
            <person name="Coutinho P.M."/>
            <person name="Feau N."/>
            <person name="Field M."/>
            <person name="Frey P."/>
            <person name="Gelhaye E."/>
            <person name="Goldberg J."/>
            <person name="Grabherr M.G."/>
            <person name="Kodira C.D."/>
            <person name="Kohler A."/>
            <person name="Kuees U."/>
            <person name="Lindquist E.A."/>
            <person name="Lucas S.M."/>
            <person name="Mago R."/>
            <person name="Mauceli E."/>
            <person name="Morin E."/>
            <person name="Murat C."/>
            <person name="Pangilinan J.L."/>
            <person name="Park R."/>
            <person name="Pearson M."/>
            <person name="Quesneville H."/>
            <person name="Rouhier N."/>
            <person name="Sakthikumar S."/>
            <person name="Salamov A.A."/>
            <person name="Schmutz J."/>
            <person name="Selles B."/>
            <person name="Shapiro H."/>
            <person name="Tanguay P."/>
            <person name="Tuskan G.A."/>
            <person name="Henrissat B."/>
            <person name="Van de Peer Y."/>
            <person name="Rouze P."/>
            <person name="Ellis J.G."/>
            <person name="Dodds P.N."/>
            <person name="Schein J.E."/>
            <person name="Zhong S."/>
            <person name="Hamelin R.C."/>
            <person name="Grigoriev I.V."/>
            <person name="Szabo L.J."/>
            <person name="Martin F."/>
        </authorList>
    </citation>
    <scope>NUCLEOTIDE SEQUENCE [LARGE SCALE GENOMIC DNA]</scope>
    <source>
        <strain evidence="4">98AG31 / pathotype 3-4-7</strain>
    </source>
</reference>
<accession>F4RJJ2</accession>
<proteinExistence type="predicted"/>
<dbReference type="GeneID" id="18927098"/>
<name>F4RJJ2_MELLP</name>
<dbReference type="PROSITE" id="PS50828">
    <property type="entry name" value="SMR"/>
    <property type="match status" value="1"/>
</dbReference>
<evidence type="ECO:0000259" key="2">
    <source>
        <dbReference type="PROSITE" id="PS50828"/>
    </source>
</evidence>
<organism evidence="4">
    <name type="scientific">Melampsora larici-populina (strain 98AG31 / pathotype 3-4-7)</name>
    <name type="common">Poplar leaf rust fungus</name>
    <dbReference type="NCBI Taxonomy" id="747676"/>
    <lineage>
        <taxon>Eukaryota</taxon>
        <taxon>Fungi</taxon>
        <taxon>Dikarya</taxon>
        <taxon>Basidiomycota</taxon>
        <taxon>Pucciniomycotina</taxon>
        <taxon>Pucciniomycetes</taxon>
        <taxon>Pucciniales</taxon>
        <taxon>Melampsoraceae</taxon>
        <taxon>Melampsora</taxon>
    </lineage>
</organism>
<dbReference type="HOGENOM" id="CLU_062475_1_1_1"/>
<keyword evidence="4" id="KW-1185">Reference proteome</keyword>
<feature type="non-terminal residue" evidence="3">
    <location>
        <position position="121"/>
    </location>
</feature>
<evidence type="ECO:0000313" key="4">
    <source>
        <dbReference type="Proteomes" id="UP000001072"/>
    </source>
</evidence>
<evidence type="ECO:0000256" key="1">
    <source>
        <dbReference type="SAM" id="MobiDB-lite"/>
    </source>
</evidence>
<dbReference type="InterPro" id="IPR036063">
    <property type="entry name" value="Smr_dom_sf"/>
</dbReference>
<dbReference type="InterPro" id="IPR013899">
    <property type="entry name" value="DUF1771"/>
</dbReference>
<feature type="non-terminal residue" evidence="3">
    <location>
        <position position="1"/>
    </location>
</feature>
<gene>
    <name evidence="3" type="ORF">MELLADRAFT_30259</name>
</gene>
<dbReference type="KEGG" id="mlr:MELLADRAFT_30259"/>
<dbReference type="Gene3D" id="3.30.1370.110">
    <property type="match status" value="1"/>
</dbReference>
<dbReference type="VEuPathDB" id="FungiDB:MELLADRAFT_30259"/>
<dbReference type="eggNOG" id="KOG2401">
    <property type="taxonomic scope" value="Eukaryota"/>
</dbReference>
<dbReference type="InterPro" id="IPR053020">
    <property type="entry name" value="Smr_domain_protein"/>
</dbReference>
<dbReference type="Proteomes" id="UP000001072">
    <property type="component" value="Unassembled WGS sequence"/>
</dbReference>
<dbReference type="OrthoDB" id="3231855at2759"/>
<dbReference type="SUPFAM" id="SSF160443">
    <property type="entry name" value="SMR domain-like"/>
    <property type="match status" value="1"/>
</dbReference>
<dbReference type="PANTHER" id="PTHR47417">
    <property type="entry name" value="SMR DOMAIN-CONTAINING PROTEIN YPL199C"/>
    <property type="match status" value="1"/>
</dbReference>
<dbReference type="SMART" id="SM00463">
    <property type="entry name" value="SMR"/>
    <property type="match status" value="1"/>
</dbReference>